<accession>A0ABW4LFU0</accession>
<reference evidence="3" key="1">
    <citation type="journal article" date="2019" name="Int. J. Syst. Evol. Microbiol.">
        <title>The Global Catalogue of Microorganisms (GCM) 10K type strain sequencing project: providing services to taxonomists for standard genome sequencing and annotation.</title>
        <authorList>
            <consortium name="The Broad Institute Genomics Platform"/>
            <consortium name="The Broad Institute Genome Sequencing Center for Infectious Disease"/>
            <person name="Wu L."/>
            <person name="Ma J."/>
        </authorList>
    </citation>
    <scope>NUCLEOTIDE SEQUENCE [LARGE SCALE GENOMIC DNA]</scope>
    <source>
        <strain evidence="3">CGMCC 1.12471</strain>
    </source>
</reference>
<keyword evidence="1" id="KW-0812">Transmembrane</keyword>
<sequence>MDETTDALPPAFTSALANEQFILQSVSGATISESGSRSALYLSSLSSGLVAIGFASAARGAFAPLAFTVLPTVFLLGCFTAVRLVDTSVENLVALRRAQRIRTHWARLHPTGSWFFEADAPGTGQRGSVYGFWSLLFTMASLIVLVNGVLGGAIAALVVAVALHGPAAVAVGIGIVVGLASVASGLTYEHRRIDPFIRSSTRQDGPPQSSGETEQ</sequence>
<proteinExistence type="predicted"/>
<feature type="transmembrane region" description="Helical" evidence="1">
    <location>
        <begin position="167"/>
        <end position="188"/>
    </location>
</feature>
<dbReference type="EMBL" id="JBHUEA010000019">
    <property type="protein sequence ID" value="MFD1722346.1"/>
    <property type="molecule type" value="Genomic_DNA"/>
</dbReference>
<evidence type="ECO:0008006" key="4">
    <source>
        <dbReference type="Google" id="ProtNLM"/>
    </source>
</evidence>
<keyword evidence="3" id="KW-1185">Reference proteome</keyword>
<evidence type="ECO:0000313" key="2">
    <source>
        <dbReference type="EMBL" id="MFD1722346.1"/>
    </source>
</evidence>
<feature type="transmembrane region" description="Helical" evidence="1">
    <location>
        <begin position="135"/>
        <end position="161"/>
    </location>
</feature>
<gene>
    <name evidence="2" type="ORF">ACFSBI_12375</name>
</gene>
<feature type="transmembrane region" description="Helical" evidence="1">
    <location>
        <begin position="64"/>
        <end position="85"/>
    </location>
</feature>
<keyword evidence="1" id="KW-0472">Membrane</keyword>
<name>A0ABW4LFU0_9MICO</name>
<organism evidence="2 3">
    <name type="scientific">Amnibacterium endophyticum</name>
    <dbReference type="NCBI Taxonomy" id="2109337"/>
    <lineage>
        <taxon>Bacteria</taxon>
        <taxon>Bacillati</taxon>
        <taxon>Actinomycetota</taxon>
        <taxon>Actinomycetes</taxon>
        <taxon>Micrococcales</taxon>
        <taxon>Microbacteriaceae</taxon>
        <taxon>Amnibacterium</taxon>
    </lineage>
</organism>
<evidence type="ECO:0000256" key="1">
    <source>
        <dbReference type="SAM" id="Phobius"/>
    </source>
</evidence>
<evidence type="ECO:0000313" key="3">
    <source>
        <dbReference type="Proteomes" id="UP001597347"/>
    </source>
</evidence>
<dbReference type="RefSeq" id="WP_377935366.1">
    <property type="nucleotide sequence ID" value="NZ_JBHUEA010000019.1"/>
</dbReference>
<dbReference type="Proteomes" id="UP001597347">
    <property type="component" value="Unassembled WGS sequence"/>
</dbReference>
<comment type="caution">
    <text evidence="2">The sequence shown here is derived from an EMBL/GenBank/DDBJ whole genome shotgun (WGS) entry which is preliminary data.</text>
</comment>
<keyword evidence="1" id="KW-1133">Transmembrane helix</keyword>
<protein>
    <recommendedName>
        <fullName evidence="4">Sensor domain-containing protein</fullName>
    </recommendedName>
</protein>